<gene>
    <name evidence="1" type="ORF">RM609_12780</name>
</gene>
<organism evidence="1 2">
    <name type="scientific">Streptomyces hesseae</name>
    <dbReference type="NCBI Taxonomy" id="3075519"/>
    <lineage>
        <taxon>Bacteria</taxon>
        <taxon>Bacillati</taxon>
        <taxon>Actinomycetota</taxon>
        <taxon>Actinomycetes</taxon>
        <taxon>Kitasatosporales</taxon>
        <taxon>Streptomycetaceae</taxon>
        <taxon>Streptomyces</taxon>
    </lineage>
</organism>
<sequence length="58" mass="6383">MPTRRPGYGALHDHKRERRSLILCPGSESHVALAQATAWQLELAEAPAEGQEGPMTLF</sequence>
<keyword evidence="2" id="KW-1185">Reference proteome</keyword>
<dbReference type="Proteomes" id="UP001180531">
    <property type="component" value="Unassembled WGS sequence"/>
</dbReference>
<dbReference type="EMBL" id="JAVRFI010000006">
    <property type="protein sequence ID" value="MDT0449937.1"/>
    <property type="molecule type" value="Genomic_DNA"/>
</dbReference>
<name>A0ABU2SLS7_9ACTN</name>
<reference evidence="1" key="1">
    <citation type="submission" date="2024-05" db="EMBL/GenBank/DDBJ databases">
        <title>30 novel species of actinomycetes from the DSMZ collection.</title>
        <authorList>
            <person name="Nouioui I."/>
        </authorList>
    </citation>
    <scope>NUCLEOTIDE SEQUENCE</scope>
    <source>
        <strain evidence="1">DSM 40473</strain>
    </source>
</reference>
<proteinExistence type="predicted"/>
<protein>
    <submittedName>
        <fullName evidence="1">Uncharacterized protein</fullName>
    </submittedName>
</protein>
<evidence type="ECO:0000313" key="2">
    <source>
        <dbReference type="Proteomes" id="UP001180531"/>
    </source>
</evidence>
<accession>A0ABU2SLS7</accession>
<evidence type="ECO:0000313" key="1">
    <source>
        <dbReference type="EMBL" id="MDT0449937.1"/>
    </source>
</evidence>
<comment type="caution">
    <text evidence="1">The sequence shown here is derived from an EMBL/GenBank/DDBJ whole genome shotgun (WGS) entry which is preliminary data.</text>
</comment>
<dbReference type="RefSeq" id="WP_311610520.1">
    <property type="nucleotide sequence ID" value="NZ_JAVRFI010000006.1"/>
</dbReference>